<dbReference type="AlphaFoldDB" id="A0A6C0AL08"/>
<dbReference type="InterPro" id="IPR001267">
    <property type="entry name" value="Thymidine_kinase"/>
</dbReference>
<dbReference type="GO" id="GO:0071897">
    <property type="term" value="P:DNA biosynthetic process"/>
    <property type="evidence" value="ECO:0007669"/>
    <property type="project" value="UniProtKB-KW"/>
</dbReference>
<dbReference type="EMBL" id="MN740665">
    <property type="protein sequence ID" value="QHS80005.1"/>
    <property type="molecule type" value="Genomic_DNA"/>
</dbReference>
<keyword evidence="7" id="KW-0067">ATP-binding</keyword>
<evidence type="ECO:0000256" key="2">
    <source>
        <dbReference type="ARBA" id="ARBA00012118"/>
    </source>
</evidence>
<accession>A0A6C0AL08</accession>
<evidence type="ECO:0000256" key="7">
    <source>
        <dbReference type="ARBA" id="ARBA00022840"/>
    </source>
</evidence>
<evidence type="ECO:0000313" key="8">
    <source>
        <dbReference type="EMBL" id="QHS80005.1"/>
    </source>
</evidence>
<dbReference type="InterPro" id="IPR020633">
    <property type="entry name" value="Thymidine_kinase_CS"/>
</dbReference>
<evidence type="ECO:0000256" key="4">
    <source>
        <dbReference type="ARBA" id="ARBA00022679"/>
    </source>
</evidence>
<dbReference type="SUPFAM" id="SSF52540">
    <property type="entry name" value="P-loop containing nucleoside triphosphate hydrolases"/>
    <property type="match status" value="1"/>
</dbReference>
<evidence type="ECO:0000256" key="3">
    <source>
        <dbReference type="ARBA" id="ARBA00022634"/>
    </source>
</evidence>
<dbReference type="EC" id="2.7.1.21" evidence="2"/>
<dbReference type="SUPFAM" id="SSF57716">
    <property type="entry name" value="Glucocorticoid receptor-like (DNA-binding domain)"/>
    <property type="match status" value="1"/>
</dbReference>
<keyword evidence="4" id="KW-0808">Transferase</keyword>
<dbReference type="Pfam" id="PF00265">
    <property type="entry name" value="TK"/>
    <property type="match status" value="1"/>
</dbReference>
<dbReference type="Gene3D" id="3.30.60.20">
    <property type="match status" value="1"/>
</dbReference>
<keyword evidence="6" id="KW-0418">Kinase</keyword>
<evidence type="ECO:0000256" key="5">
    <source>
        <dbReference type="ARBA" id="ARBA00022741"/>
    </source>
</evidence>
<dbReference type="InterPro" id="IPR027417">
    <property type="entry name" value="P-loop_NTPase"/>
</dbReference>
<evidence type="ECO:0000256" key="6">
    <source>
        <dbReference type="ARBA" id="ARBA00022777"/>
    </source>
</evidence>
<reference evidence="8" key="1">
    <citation type="journal article" date="2020" name="Nature">
        <title>Giant virus diversity and host interactions through global metagenomics.</title>
        <authorList>
            <person name="Schulz F."/>
            <person name="Roux S."/>
            <person name="Paez-Espino D."/>
            <person name="Jungbluth S."/>
            <person name="Walsh D.A."/>
            <person name="Denef V.J."/>
            <person name="McMahon K.D."/>
            <person name="Konstantinidis K.T."/>
            <person name="Eloe-Fadrosh E.A."/>
            <person name="Kyrpides N.C."/>
            <person name="Woyke T."/>
        </authorList>
    </citation>
    <scope>NUCLEOTIDE SEQUENCE</scope>
    <source>
        <strain evidence="8">GVMAG-S-1035375-24</strain>
    </source>
</reference>
<sequence>MSLEVVLGPMFAGKTSYALSLARKYTAQNLQVLVVKPSIDTRSVNVNEITTHDGDSLPCYTTNTLNGLTADFLSSFSIVIVDETQFFEGLIPFVEFVVDTLGKTLILSGLSGDSDRRPFGEFLNVIPLADKITQLSSLCICGQPAHFTRRLRTGYGQIAIGGADLYVPQCRTCHVYR</sequence>
<keyword evidence="3" id="KW-0237">DNA synthesis</keyword>
<dbReference type="GO" id="GO:0046104">
    <property type="term" value="P:thymidine metabolic process"/>
    <property type="evidence" value="ECO:0007669"/>
    <property type="project" value="TreeGrafter"/>
</dbReference>
<comment type="similarity">
    <text evidence="1">Belongs to the thymidine kinase family.</text>
</comment>
<dbReference type="PIRSF" id="PIRSF035805">
    <property type="entry name" value="TK_cell"/>
    <property type="match status" value="1"/>
</dbReference>
<dbReference type="GO" id="GO:0005524">
    <property type="term" value="F:ATP binding"/>
    <property type="evidence" value="ECO:0007669"/>
    <property type="project" value="UniProtKB-KW"/>
</dbReference>
<dbReference type="Gene3D" id="3.40.50.300">
    <property type="entry name" value="P-loop containing nucleotide triphosphate hydrolases"/>
    <property type="match status" value="1"/>
</dbReference>
<evidence type="ECO:0000256" key="1">
    <source>
        <dbReference type="ARBA" id="ARBA00007587"/>
    </source>
</evidence>
<proteinExistence type="inferred from homology"/>
<dbReference type="PROSITE" id="PS00603">
    <property type="entry name" value="TK_CELLULAR_TYPE"/>
    <property type="match status" value="1"/>
</dbReference>
<name>A0A6C0AL08_9ZZZZ</name>
<dbReference type="GO" id="GO:0004797">
    <property type="term" value="F:thymidine kinase activity"/>
    <property type="evidence" value="ECO:0007669"/>
    <property type="project" value="UniProtKB-EC"/>
</dbReference>
<organism evidence="8">
    <name type="scientific">viral metagenome</name>
    <dbReference type="NCBI Taxonomy" id="1070528"/>
    <lineage>
        <taxon>unclassified sequences</taxon>
        <taxon>metagenomes</taxon>
        <taxon>organismal metagenomes</taxon>
    </lineage>
</organism>
<dbReference type="PANTHER" id="PTHR11441">
    <property type="entry name" value="THYMIDINE KINASE"/>
    <property type="match status" value="1"/>
</dbReference>
<protein>
    <recommendedName>
        <fullName evidence="2">thymidine kinase</fullName>
        <ecNumber evidence="2">2.7.1.21</ecNumber>
    </recommendedName>
</protein>
<dbReference type="PANTHER" id="PTHR11441:SF0">
    <property type="entry name" value="THYMIDINE KINASE, CYTOSOLIC"/>
    <property type="match status" value="1"/>
</dbReference>
<keyword evidence="5" id="KW-0547">Nucleotide-binding</keyword>